<sequence>MEINAQLARLHHADLRARASAHHRAAAVKPATELRTRVGWTLVDLGLRLVSTSRPAVALAR</sequence>
<accession>A0A3R8RE37</accession>
<name>A0A3R8RE37_9ACTN</name>
<gene>
    <name evidence="1" type="ORF">CQW44_18345</name>
</gene>
<dbReference type="Proteomes" id="UP000276379">
    <property type="component" value="Unassembled WGS sequence"/>
</dbReference>
<dbReference type="AlphaFoldDB" id="A0A3R8RE37"/>
<comment type="caution">
    <text evidence="1">The sequence shown here is derived from an EMBL/GenBank/DDBJ whole genome shotgun (WGS) entry which is preliminary data.</text>
</comment>
<keyword evidence="2" id="KW-1185">Reference proteome</keyword>
<organism evidence="1 2">
    <name type="scientific">Streptomyces griseofuscus</name>
    <dbReference type="NCBI Taxonomy" id="146922"/>
    <lineage>
        <taxon>Bacteria</taxon>
        <taxon>Bacillati</taxon>
        <taxon>Actinomycetota</taxon>
        <taxon>Actinomycetes</taxon>
        <taxon>Kitasatosporales</taxon>
        <taxon>Streptomycetaceae</taxon>
        <taxon>Streptomyces</taxon>
    </lineage>
</organism>
<dbReference type="EMBL" id="PDES01000008">
    <property type="protein sequence ID" value="RRQ84967.1"/>
    <property type="molecule type" value="Genomic_DNA"/>
</dbReference>
<dbReference type="RefSeq" id="WP_093681025.1">
    <property type="nucleotide sequence ID" value="NZ_PDER01000004.1"/>
</dbReference>
<evidence type="ECO:0000313" key="1">
    <source>
        <dbReference type="EMBL" id="RRQ84967.1"/>
    </source>
</evidence>
<protein>
    <submittedName>
        <fullName evidence="1">Uncharacterized protein</fullName>
    </submittedName>
</protein>
<proteinExistence type="predicted"/>
<reference evidence="1 2" key="1">
    <citation type="submission" date="2017-10" db="EMBL/GenBank/DDBJ databases">
        <title>Draft genome of actinobacteria isolated from guarana (Paullinia cupana (Mart.) Ducke.</title>
        <authorList>
            <person name="Siqueira K.A."/>
            <person name="Liotti R.G."/>
            <person name="Mendes T.A."/>
            <person name="Soares M.A."/>
        </authorList>
    </citation>
    <scope>NUCLEOTIDE SEQUENCE [LARGE SCALE GENOMIC DNA]</scope>
    <source>
        <strain evidence="1 2">199</strain>
    </source>
</reference>
<evidence type="ECO:0000313" key="2">
    <source>
        <dbReference type="Proteomes" id="UP000276379"/>
    </source>
</evidence>